<accession>A0A5C5VMJ9</accession>
<evidence type="ECO:0000313" key="1">
    <source>
        <dbReference type="EMBL" id="TWT39115.1"/>
    </source>
</evidence>
<evidence type="ECO:0000313" key="2">
    <source>
        <dbReference type="Proteomes" id="UP000318878"/>
    </source>
</evidence>
<comment type="caution">
    <text evidence="1">The sequence shown here is derived from an EMBL/GenBank/DDBJ whole genome shotgun (WGS) entry which is preliminary data.</text>
</comment>
<dbReference type="EMBL" id="SJPF01000001">
    <property type="protein sequence ID" value="TWT39115.1"/>
    <property type="molecule type" value="Genomic_DNA"/>
</dbReference>
<proteinExistence type="predicted"/>
<dbReference type="Proteomes" id="UP000318878">
    <property type="component" value="Unassembled WGS sequence"/>
</dbReference>
<sequence length="85" mass="9246">MTDGASNTLAVIETPEADAVIWTRPDDFEVDLTFPMQSLLPGPGDGINVAQYDGSVQYMVREQLTDQILKGLLTHAGGEVVELRK</sequence>
<organism evidence="1 2">
    <name type="scientific">Blastopirellula retiformator</name>
    <dbReference type="NCBI Taxonomy" id="2527970"/>
    <lineage>
        <taxon>Bacteria</taxon>
        <taxon>Pseudomonadati</taxon>
        <taxon>Planctomycetota</taxon>
        <taxon>Planctomycetia</taxon>
        <taxon>Pirellulales</taxon>
        <taxon>Pirellulaceae</taxon>
        <taxon>Blastopirellula</taxon>
    </lineage>
</organism>
<dbReference type="AlphaFoldDB" id="A0A5C5VMJ9"/>
<name>A0A5C5VMJ9_9BACT</name>
<gene>
    <name evidence="1" type="ORF">Enr8_08100</name>
</gene>
<reference evidence="1 2" key="1">
    <citation type="submission" date="2019-02" db="EMBL/GenBank/DDBJ databases">
        <title>Deep-cultivation of Planctomycetes and their phenomic and genomic characterization uncovers novel biology.</title>
        <authorList>
            <person name="Wiegand S."/>
            <person name="Jogler M."/>
            <person name="Boedeker C."/>
            <person name="Pinto D."/>
            <person name="Vollmers J."/>
            <person name="Rivas-Marin E."/>
            <person name="Kohn T."/>
            <person name="Peeters S.H."/>
            <person name="Heuer A."/>
            <person name="Rast P."/>
            <person name="Oberbeckmann S."/>
            <person name="Bunk B."/>
            <person name="Jeske O."/>
            <person name="Meyerdierks A."/>
            <person name="Storesund J.E."/>
            <person name="Kallscheuer N."/>
            <person name="Luecker S."/>
            <person name="Lage O.M."/>
            <person name="Pohl T."/>
            <person name="Merkel B.J."/>
            <person name="Hornburger P."/>
            <person name="Mueller R.-W."/>
            <person name="Bruemmer F."/>
            <person name="Labrenz M."/>
            <person name="Spormann A.M."/>
            <person name="Op Den Camp H."/>
            <person name="Overmann J."/>
            <person name="Amann R."/>
            <person name="Jetten M.S.M."/>
            <person name="Mascher T."/>
            <person name="Medema M.H."/>
            <person name="Devos D.P."/>
            <person name="Kaster A.-K."/>
            <person name="Ovreas L."/>
            <person name="Rohde M."/>
            <person name="Galperin M.Y."/>
            <person name="Jogler C."/>
        </authorList>
    </citation>
    <scope>NUCLEOTIDE SEQUENCE [LARGE SCALE GENOMIC DNA]</scope>
    <source>
        <strain evidence="1 2">Enr8</strain>
    </source>
</reference>
<protein>
    <submittedName>
        <fullName evidence="1">Uncharacterized protein</fullName>
    </submittedName>
</protein>
<keyword evidence="2" id="KW-1185">Reference proteome</keyword>